<organism evidence="5 6">
    <name type="scientific">Panaeolus cyanescens</name>
    <dbReference type="NCBI Taxonomy" id="181874"/>
    <lineage>
        <taxon>Eukaryota</taxon>
        <taxon>Fungi</taxon>
        <taxon>Dikarya</taxon>
        <taxon>Basidiomycota</taxon>
        <taxon>Agaricomycotina</taxon>
        <taxon>Agaricomycetes</taxon>
        <taxon>Agaricomycetidae</taxon>
        <taxon>Agaricales</taxon>
        <taxon>Agaricineae</taxon>
        <taxon>Galeropsidaceae</taxon>
        <taxon>Panaeolus</taxon>
    </lineage>
</organism>
<protein>
    <recommendedName>
        <fullName evidence="4">CBM1 domain-containing protein</fullName>
    </recommendedName>
</protein>
<dbReference type="GO" id="GO:0030248">
    <property type="term" value="F:cellulose binding"/>
    <property type="evidence" value="ECO:0007669"/>
    <property type="project" value="InterPro"/>
</dbReference>
<evidence type="ECO:0000313" key="6">
    <source>
        <dbReference type="Proteomes" id="UP000284842"/>
    </source>
</evidence>
<evidence type="ECO:0000256" key="1">
    <source>
        <dbReference type="ARBA" id="ARBA00022729"/>
    </source>
</evidence>
<dbReference type="Proteomes" id="UP000284842">
    <property type="component" value="Unassembled WGS sequence"/>
</dbReference>
<reference evidence="5 6" key="1">
    <citation type="journal article" date="2018" name="Evol. Lett.">
        <title>Horizontal gene cluster transfer increased hallucinogenic mushroom diversity.</title>
        <authorList>
            <person name="Reynolds H.T."/>
            <person name="Vijayakumar V."/>
            <person name="Gluck-Thaler E."/>
            <person name="Korotkin H.B."/>
            <person name="Matheny P.B."/>
            <person name="Slot J.C."/>
        </authorList>
    </citation>
    <scope>NUCLEOTIDE SEQUENCE [LARGE SCALE GENOMIC DNA]</scope>
    <source>
        <strain evidence="5 6">2629</strain>
    </source>
</reference>
<proteinExistence type="predicted"/>
<dbReference type="PROSITE" id="PS51164">
    <property type="entry name" value="CBM1_2"/>
    <property type="match status" value="1"/>
</dbReference>
<gene>
    <name evidence="5" type="ORF">CVT24_006229</name>
</gene>
<dbReference type="InterPro" id="IPR035971">
    <property type="entry name" value="CBD_sf"/>
</dbReference>
<dbReference type="OrthoDB" id="1600564at2759"/>
<dbReference type="Pfam" id="PF00657">
    <property type="entry name" value="Lipase_GDSL"/>
    <property type="match status" value="1"/>
</dbReference>
<feature type="signal peptide" evidence="3">
    <location>
        <begin position="1"/>
        <end position="20"/>
    </location>
</feature>
<dbReference type="GO" id="GO:0005576">
    <property type="term" value="C:extracellular region"/>
    <property type="evidence" value="ECO:0007669"/>
    <property type="project" value="InterPro"/>
</dbReference>
<dbReference type="PANTHER" id="PTHR45648:SF85">
    <property type="entry name" value="A, PUTATIVE (AFU_ORTHOLOGUE AFUA_2G10760)-RELATED"/>
    <property type="match status" value="1"/>
</dbReference>
<dbReference type="GO" id="GO:0016788">
    <property type="term" value="F:hydrolase activity, acting on ester bonds"/>
    <property type="evidence" value="ECO:0007669"/>
    <property type="project" value="InterPro"/>
</dbReference>
<keyword evidence="6" id="KW-1185">Reference proteome</keyword>
<keyword evidence="2" id="KW-0378">Hydrolase</keyword>
<dbReference type="SUPFAM" id="SSF57180">
    <property type="entry name" value="Cellulose-binding domain"/>
    <property type="match status" value="1"/>
</dbReference>
<feature type="chain" id="PRO_5019263744" description="CBM1 domain-containing protein" evidence="3">
    <location>
        <begin position="21"/>
        <end position="328"/>
    </location>
</feature>
<sequence>MFRFTIPLASLVALVPLVAGQAPLYGQCGGQGWTGPTTCVSGSTCTYSNPWYSQCLPGSATTPTATVTTTTPVPTGTSTPSKGPNFWFSFGDSYTSTGFSATGTRPNNANPIGNPNFPGYPTTPGANWVGWLTATYNSSQIFTYNYAVGGATIDHTIVPPYSSNIPSVVQQVTTFLNSVGGKPSTTPWTSSNALFSIWIGINDLAATYGRGGDRGAFSDQLLNSEFAQVKKLYDVGARNFLFVNVPPVDRSPQLLAQSTSNQAGLRTVIQGFNTRLAAKAAQFAAANPGTTTWLYDSASQFTEILNNPRNFGFRDATSYGSGSDIFWG</sequence>
<dbReference type="InterPro" id="IPR001087">
    <property type="entry name" value="GDSL"/>
</dbReference>
<evidence type="ECO:0000256" key="2">
    <source>
        <dbReference type="ARBA" id="ARBA00022801"/>
    </source>
</evidence>
<dbReference type="InParanoid" id="A0A409YEH4"/>
<name>A0A409YEH4_9AGAR</name>
<dbReference type="Gene3D" id="3.40.50.1110">
    <property type="entry name" value="SGNH hydrolase"/>
    <property type="match status" value="1"/>
</dbReference>
<comment type="caution">
    <text evidence="5">The sequence shown here is derived from an EMBL/GenBank/DDBJ whole genome shotgun (WGS) entry which is preliminary data.</text>
</comment>
<dbReference type="InterPro" id="IPR051058">
    <property type="entry name" value="GDSL_Est/Lipase"/>
</dbReference>
<dbReference type="InterPro" id="IPR036514">
    <property type="entry name" value="SGNH_hydro_sf"/>
</dbReference>
<feature type="domain" description="CBM1" evidence="4">
    <location>
        <begin position="20"/>
        <end position="56"/>
    </location>
</feature>
<dbReference type="CDD" id="cd01846">
    <property type="entry name" value="fatty_acyltransferase_like"/>
    <property type="match status" value="1"/>
</dbReference>
<dbReference type="PROSITE" id="PS00562">
    <property type="entry name" value="CBM1_1"/>
    <property type="match status" value="1"/>
</dbReference>
<dbReference type="EMBL" id="NHTK01001251">
    <property type="protein sequence ID" value="PPR01391.1"/>
    <property type="molecule type" value="Genomic_DNA"/>
</dbReference>
<dbReference type="SUPFAM" id="SSF52266">
    <property type="entry name" value="SGNH hydrolase"/>
    <property type="match status" value="1"/>
</dbReference>
<dbReference type="InterPro" id="IPR000254">
    <property type="entry name" value="CBD"/>
</dbReference>
<evidence type="ECO:0000256" key="3">
    <source>
        <dbReference type="SAM" id="SignalP"/>
    </source>
</evidence>
<dbReference type="STRING" id="181874.A0A409YEH4"/>
<dbReference type="PANTHER" id="PTHR45648">
    <property type="entry name" value="GDSL LIPASE/ACYLHYDROLASE FAMILY PROTEIN (AFU_ORTHOLOGUE AFUA_4G14700)"/>
    <property type="match status" value="1"/>
</dbReference>
<dbReference type="GO" id="GO:0005975">
    <property type="term" value="P:carbohydrate metabolic process"/>
    <property type="evidence" value="ECO:0007669"/>
    <property type="project" value="InterPro"/>
</dbReference>
<evidence type="ECO:0000259" key="4">
    <source>
        <dbReference type="PROSITE" id="PS51164"/>
    </source>
</evidence>
<keyword evidence="1 3" id="KW-0732">Signal</keyword>
<dbReference type="SMART" id="SM00236">
    <property type="entry name" value="fCBD"/>
    <property type="match status" value="1"/>
</dbReference>
<dbReference type="AlphaFoldDB" id="A0A409YEH4"/>
<dbReference type="Pfam" id="PF00734">
    <property type="entry name" value="CBM_1"/>
    <property type="match status" value="1"/>
</dbReference>
<evidence type="ECO:0000313" key="5">
    <source>
        <dbReference type="EMBL" id="PPR01391.1"/>
    </source>
</evidence>
<accession>A0A409YEH4</accession>